<proteinExistence type="predicted"/>
<dbReference type="EMBL" id="JAAGMN010010361">
    <property type="protein sequence ID" value="NEE23420.1"/>
    <property type="molecule type" value="Genomic_DNA"/>
</dbReference>
<sequence>GVVRWSVVNGLPDARDLNDYVKALEAL</sequence>
<evidence type="ECO:0000313" key="1">
    <source>
        <dbReference type="EMBL" id="NEE23420.1"/>
    </source>
</evidence>
<feature type="non-terminal residue" evidence="1">
    <location>
        <position position="1"/>
    </location>
</feature>
<accession>A0A6G3Y0Y9</accession>
<organism evidence="1">
    <name type="scientific">Streptomyces sp. SID7499</name>
    <dbReference type="NCBI Taxonomy" id="2706086"/>
    <lineage>
        <taxon>Bacteria</taxon>
        <taxon>Bacillati</taxon>
        <taxon>Actinomycetota</taxon>
        <taxon>Actinomycetes</taxon>
        <taxon>Kitasatosporales</taxon>
        <taxon>Streptomycetaceae</taxon>
        <taxon>Streptomyces</taxon>
    </lineage>
</organism>
<reference evidence="1" key="1">
    <citation type="submission" date="2020-01" db="EMBL/GenBank/DDBJ databases">
        <title>Insect and environment-associated Actinomycetes.</title>
        <authorList>
            <person name="Currrie C."/>
            <person name="Chevrette M."/>
            <person name="Carlson C."/>
            <person name="Stubbendieck R."/>
            <person name="Wendt-Pienkowski E."/>
        </authorList>
    </citation>
    <scope>NUCLEOTIDE SEQUENCE</scope>
    <source>
        <strain evidence="1">SID7499</strain>
    </source>
</reference>
<gene>
    <name evidence="1" type="ORF">G3M58_95335</name>
</gene>
<name>A0A6G3Y0Y9_9ACTN</name>
<dbReference type="AlphaFoldDB" id="A0A6G3Y0Y9"/>
<protein>
    <submittedName>
        <fullName evidence="1">Peroxiredoxin</fullName>
    </submittedName>
</protein>
<comment type="caution">
    <text evidence="1">The sequence shown here is derived from an EMBL/GenBank/DDBJ whole genome shotgun (WGS) entry which is preliminary data.</text>
</comment>